<dbReference type="SUPFAM" id="SSF51735">
    <property type="entry name" value="NAD(P)-binding Rossmann-fold domains"/>
    <property type="match status" value="1"/>
</dbReference>
<feature type="domain" description="Saccharopine dehydrogenase NADP binding" evidence="2">
    <location>
        <begin position="29"/>
        <end position="161"/>
    </location>
</feature>
<dbReference type="PANTHER" id="PTHR12286:SF5">
    <property type="entry name" value="SACCHAROPINE DEHYDROGENASE-LIKE OXIDOREDUCTASE"/>
    <property type="match status" value="1"/>
</dbReference>
<dbReference type="GO" id="GO:0005886">
    <property type="term" value="C:plasma membrane"/>
    <property type="evidence" value="ECO:0007669"/>
    <property type="project" value="TreeGrafter"/>
</dbReference>
<comment type="caution">
    <text evidence="3">The sequence shown here is derived from an EMBL/GenBank/DDBJ whole genome shotgun (WGS) entry which is preliminary data.</text>
</comment>
<organism evidence="3 4">
    <name type="scientific">Linnemannia gamsii</name>
    <dbReference type="NCBI Taxonomy" id="64522"/>
    <lineage>
        <taxon>Eukaryota</taxon>
        <taxon>Fungi</taxon>
        <taxon>Fungi incertae sedis</taxon>
        <taxon>Mucoromycota</taxon>
        <taxon>Mortierellomycotina</taxon>
        <taxon>Mortierellomycetes</taxon>
        <taxon>Mortierellales</taxon>
        <taxon>Mortierellaceae</taxon>
        <taxon>Linnemannia</taxon>
    </lineage>
</organism>
<evidence type="ECO:0000313" key="3">
    <source>
        <dbReference type="EMBL" id="KAG0302625.1"/>
    </source>
</evidence>
<dbReference type="OrthoDB" id="10268090at2759"/>
<protein>
    <recommendedName>
        <fullName evidence="2">Saccharopine dehydrogenase NADP binding domain-containing protein</fullName>
    </recommendedName>
</protein>
<dbReference type="GO" id="GO:0005739">
    <property type="term" value="C:mitochondrion"/>
    <property type="evidence" value="ECO:0007669"/>
    <property type="project" value="TreeGrafter"/>
</dbReference>
<name>A0A9P6QUZ8_9FUNG</name>
<dbReference type="GO" id="GO:0009247">
    <property type="term" value="P:glycolipid biosynthetic process"/>
    <property type="evidence" value="ECO:0007669"/>
    <property type="project" value="TreeGrafter"/>
</dbReference>
<dbReference type="EMBL" id="JAAAIN010001491">
    <property type="protein sequence ID" value="KAG0302625.1"/>
    <property type="molecule type" value="Genomic_DNA"/>
</dbReference>
<proteinExistence type="inferred from homology"/>
<reference evidence="3" key="1">
    <citation type="journal article" date="2020" name="Fungal Divers.">
        <title>Resolving the Mortierellaceae phylogeny through synthesis of multi-gene phylogenetics and phylogenomics.</title>
        <authorList>
            <person name="Vandepol N."/>
            <person name="Liber J."/>
            <person name="Desiro A."/>
            <person name="Na H."/>
            <person name="Kennedy M."/>
            <person name="Barry K."/>
            <person name="Grigoriev I.V."/>
            <person name="Miller A.N."/>
            <person name="O'Donnell K."/>
            <person name="Stajich J.E."/>
            <person name="Bonito G."/>
        </authorList>
    </citation>
    <scope>NUCLEOTIDE SEQUENCE</scope>
    <source>
        <strain evidence="3">NVP60</strain>
    </source>
</reference>
<dbReference type="InterPro" id="IPR051276">
    <property type="entry name" value="Saccharopine_DH-like_oxidrdct"/>
</dbReference>
<accession>A0A9P6QUZ8</accession>
<sequence>MSAAGTGAGTGAGAAKGAAEGERVYDLTIFGATGFTGKYILDEVLKTAPKSFPGEQQPIRIAIAGRSRAKLERLVAALPTTGQETANCRKVDIIVADAQDERSMRDMCRVSKVIIAAGEAVISACIQEHTSYIDISGESEFIETMMLKYHKDAKDAQVTIVHACGFDSIPADMGLLYIKQQMVKTYPGSLPVSVEIFCKLDGLHNLEGEGRMRQIQKTANRPELPKFGPLLQVNPLPHWNTKVEAYTVPLFLVDPLVMELSQQLILQDDDDNQHDLLLQSPVVQVAAYACIPTFAILTKFLLALVTIGLFAQLRVGRELMLKYPGWFTWGVASHEGPSEEQMKGTFFVETFFARGYSKALREACGDDGEELCRVQPDVELVTSVSGPEPGYVATPKLAVQAAYTVLWERDRIPRGVLTPAVAFVRTTLIERLIEQEIVFSSVVKK</sequence>
<dbReference type="AlphaFoldDB" id="A0A9P6QUZ8"/>
<dbReference type="Proteomes" id="UP000823405">
    <property type="component" value="Unassembled WGS sequence"/>
</dbReference>
<keyword evidence="4" id="KW-1185">Reference proteome</keyword>
<evidence type="ECO:0000259" key="2">
    <source>
        <dbReference type="Pfam" id="PF03435"/>
    </source>
</evidence>
<dbReference type="InterPro" id="IPR036291">
    <property type="entry name" value="NAD(P)-bd_dom_sf"/>
</dbReference>
<dbReference type="GO" id="GO:0005811">
    <property type="term" value="C:lipid droplet"/>
    <property type="evidence" value="ECO:0007669"/>
    <property type="project" value="TreeGrafter"/>
</dbReference>
<dbReference type="Gene3D" id="3.40.50.720">
    <property type="entry name" value="NAD(P)-binding Rossmann-like Domain"/>
    <property type="match status" value="1"/>
</dbReference>
<dbReference type="InterPro" id="IPR005097">
    <property type="entry name" value="Sacchrp_dh_NADP-bd"/>
</dbReference>
<dbReference type="PANTHER" id="PTHR12286">
    <property type="entry name" value="SACCHAROPINE DEHYDROGENASE-LIKE OXIDOREDUCTASE"/>
    <property type="match status" value="1"/>
</dbReference>
<evidence type="ECO:0000313" key="4">
    <source>
        <dbReference type="Proteomes" id="UP000823405"/>
    </source>
</evidence>
<evidence type="ECO:0000256" key="1">
    <source>
        <dbReference type="ARBA" id="ARBA00038048"/>
    </source>
</evidence>
<comment type="similarity">
    <text evidence="1">Belongs to the saccharopine dehydrogenase family.</text>
</comment>
<gene>
    <name evidence="3" type="ORF">BGZ97_002257</name>
</gene>
<dbReference type="Pfam" id="PF03435">
    <property type="entry name" value="Sacchrp_dh_NADP"/>
    <property type="match status" value="1"/>
</dbReference>